<dbReference type="Proteomes" id="UP000568839">
    <property type="component" value="Unassembled WGS sequence"/>
</dbReference>
<accession>A0A841PZJ9</accession>
<evidence type="ECO:0000313" key="2">
    <source>
        <dbReference type="Proteomes" id="UP000568839"/>
    </source>
</evidence>
<comment type="caution">
    <text evidence="1">The sequence shown here is derived from an EMBL/GenBank/DDBJ whole genome shotgun (WGS) entry which is preliminary data.</text>
</comment>
<keyword evidence="2" id="KW-1185">Reference proteome</keyword>
<dbReference type="AlphaFoldDB" id="A0A841PZJ9"/>
<proteinExistence type="predicted"/>
<evidence type="ECO:0000313" key="1">
    <source>
        <dbReference type="EMBL" id="MBB6448128.1"/>
    </source>
</evidence>
<name>A0A841PZJ9_9BACL</name>
<dbReference type="EMBL" id="JACHHJ010000001">
    <property type="protein sequence ID" value="MBB6448128.1"/>
    <property type="molecule type" value="Genomic_DNA"/>
</dbReference>
<sequence>MSQKQVSPALDSVHQQMQAAASYIDLETSTLNLLKHTSEW</sequence>
<reference evidence="1 2" key="1">
    <citation type="submission" date="2020-08" db="EMBL/GenBank/DDBJ databases">
        <title>Genomic Encyclopedia of Type Strains, Phase IV (KMG-IV): sequencing the most valuable type-strain genomes for metagenomic binning, comparative biology and taxonomic classification.</title>
        <authorList>
            <person name="Goeker M."/>
        </authorList>
    </citation>
    <scope>NUCLEOTIDE SEQUENCE [LARGE SCALE GENOMIC DNA]</scope>
    <source>
        <strain evidence="1 2">DSM 21769</strain>
    </source>
</reference>
<organism evidence="1 2">
    <name type="scientific">Geomicrobium halophilum</name>
    <dbReference type="NCBI Taxonomy" id="549000"/>
    <lineage>
        <taxon>Bacteria</taxon>
        <taxon>Bacillati</taxon>
        <taxon>Bacillota</taxon>
        <taxon>Bacilli</taxon>
        <taxon>Bacillales</taxon>
        <taxon>Geomicrobium</taxon>
    </lineage>
</organism>
<protein>
    <submittedName>
        <fullName evidence="1">Uncharacterized protein</fullName>
    </submittedName>
</protein>
<gene>
    <name evidence="1" type="ORF">HNR44_000077</name>
</gene>
<dbReference type="RefSeq" id="WP_281381327.1">
    <property type="nucleotide sequence ID" value="NZ_JACHHJ010000001.1"/>
</dbReference>